<evidence type="ECO:0000259" key="11">
    <source>
        <dbReference type="PROSITE" id="PS50835"/>
    </source>
</evidence>
<dbReference type="InterPro" id="IPR036179">
    <property type="entry name" value="Ig-like_dom_sf"/>
</dbReference>
<dbReference type="Pfam" id="PF07679">
    <property type="entry name" value="I-set"/>
    <property type="match status" value="3"/>
</dbReference>
<feature type="domain" description="Ig-like" evidence="11">
    <location>
        <begin position="118"/>
        <end position="208"/>
    </location>
</feature>
<dbReference type="SUPFAM" id="SSF48726">
    <property type="entry name" value="Immunoglobulin"/>
    <property type="match status" value="3"/>
</dbReference>
<keyword evidence="5" id="KW-0130">Cell adhesion</keyword>
<evidence type="ECO:0000256" key="1">
    <source>
        <dbReference type="ARBA" id="ARBA00004167"/>
    </source>
</evidence>
<sequence>MSLGVRMQLLLPVVCILSTLPASSEGRLAVEGLQPKTSSVGKSVAFLCTLAEGRNARFTWTKNGILLHDDARIQIVNLRRTSTLNIDDVEVSDRGVYTCTANDADSEDRQSTTLSVEERVRVEALTPKRTAAGRRVTFTCTAYEGDSARFSWTRNGKIIQTGSDRFDIATSEGSSMLTIKSVTSEDSGDFTCIASNEGSEDRSTAYLTVEGRLSIEPLQAKTAAAGQSVVLHCVLAKGRSAKFTWSKNGLLLHEDARVQIINLRRTSTLNIDDVESSDRGAYTCTAADEDSEDRQSANLTVEGKCLRCEILNLDIEFRRCCPLDSSISSAWFLEGPRAISMSSSGKIHAAKYVKHDP</sequence>
<dbReference type="InterPro" id="IPR003598">
    <property type="entry name" value="Ig_sub2"/>
</dbReference>
<evidence type="ECO:0000256" key="9">
    <source>
        <dbReference type="ARBA" id="ARBA00023319"/>
    </source>
</evidence>
<dbReference type="AlphaFoldDB" id="A0AAJ7SH17"/>
<dbReference type="GO" id="GO:0030424">
    <property type="term" value="C:axon"/>
    <property type="evidence" value="ECO:0007669"/>
    <property type="project" value="TreeGrafter"/>
</dbReference>
<evidence type="ECO:0000256" key="8">
    <source>
        <dbReference type="ARBA" id="ARBA00023157"/>
    </source>
</evidence>
<dbReference type="SMART" id="SM00409">
    <property type="entry name" value="IG"/>
    <property type="match status" value="3"/>
</dbReference>
<organism evidence="12 13">
    <name type="scientific">Galendromus occidentalis</name>
    <name type="common">western predatory mite</name>
    <dbReference type="NCBI Taxonomy" id="34638"/>
    <lineage>
        <taxon>Eukaryota</taxon>
        <taxon>Metazoa</taxon>
        <taxon>Ecdysozoa</taxon>
        <taxon>Arthropoda</taxon>
        <taxon>Chelicerata</taxon>
        <taxon>Arachnida</taxon>
        <taxon>Acari</taxon>
        <taxon>Parasitiformes</taxon>
        <taxon>Mesostigmata</taxon>
        <taxon>Gamasina</taxon>
        <taxon>Phytoseioidea</taxon>
        <taxon>Phytoseiidae</taxon>
        <taxon>Typhlodrominae</taxon>
        <taxon>Galendromus</taxon>
    </lineage>
</organism>
<dbReference type="CDD" id="cd00096">
    <property type="entry name" value="Ig"/>
    <property type="match status" value="2"/>
</dbReference>
<proteinExistence type="predicted"/>
<dbReference type="GO" id="GO:0005886">
    <property type="term" value="C:plasma membrane"/>
    <property type="evidence" value="ECO:0007669"/>
    <property type="project" value="TreeGrafter"/>
</dbReference>
<feature type="domain" description="Ig-like" evidence="11">
    <location>
        <begin position="211"/>
        <end position="300"/>
    </location>
</feature>
<evidence type="ECO:0000256" key="10">
    <source>
        <dbReference type="SAM" id="SignalP"/>
    </source>
</evidence>
<dbReference type="GO" id="GO:0007411">
    <property type="term" value="P:axon guidance"/>
    <property type="evidence" value="ECO:0007669"/>
    <property type="project" value="TreeGrafter"/>
</dbReference>
<dbReference type="InterPro" id="IPR013783">
    <property type="entry name" value="Ig-like_fold"/>
</dbReference>
<dbReference type="KEGG" id="goe:114828451"/>
<evidence type="ECO:0000256" key="6">
    <source>
        <dbReference type="ARBA" id="ARBA00022989"/>
    </source>
</evidence>
<accession>A0AAJ7SH17</accession>
<keyword evidence="3 10" id="KW-0732">Signal</keyword>
<name>A0AAJ7SH17_9ACAR</name>
<dbReference type="Gene3D" id="2.60.40.10">
    <property type="entry name" value="Immunoglobulins"/>
    <property type="match status" value="3"/>
</dbReference>
<feature type="chain" id="PRO_5042464651" evidence="10">
    <location>
        <begin position="27"/>
        <end position="357"/>
    </location>
</feature>
<dbReference type="InterPro" id="IPR007110">
    <property type="entry name" value="Ig-like_dom"/>
</dbReference>
<evidence type="ECO:0000256" key="7">
    <source>
        <dbReference type="ARBA" id="ARBA00023136"/>
    </source>
</evidence>
<dbReference type="GO" id="GO:0070593">
    <property type="term" value="P:dendrite self-avoidance"/>
    <property type="evidence" value="ECO:0007669"/>
    <property type="project" value="TreeGrafter"/>
</dbReference>
<dbReference type="GO" id="GO:0007156">
    <property type="term" value="P:homophilic cell adhesion via plasma membrane adhesion molecules"/>
    <property type="evidence" value="ECO:0007669"/>
    <property type="project" value="TreeGrafter"/>
</dbReference>
<evidence type="ECO:0000256" key="2">
    <source>
        <dbReference type="ARBA" id="ARBA00022692"/>
    </source>
</evidence>
<keyword evidence="8" id="KW-1015">Disulfide bond</keyword>
<keyword evidence="12" id="KW-1185">Reference proteome</keyword>
<dbReference type="RefSeq" id="XP_028968509.1">
    <property type="nucleotide sequence ID" value="XM_029112676.1"/>
</dbReference>
<comment type="subcellular location">
    <subcellularLocation>
        <location evidence="1">Membrane</location>
        <topology evidence="1">Single-pass membrane protein</topology>
    </subcellularLocation>
</comment>
<keyword evidence="6" id="KW-1133">Transmembrane helix</keyword>
<evidence type="ECO:0000256" key="5">
    <source>
        <dbReference type="ARBA" id="ARBA00022889"/>
    </source>
</evidence>
<evidence type="ECO:0000313" key="13">
    <source>
        <dbReference type="RefSeq" id="XP_028968509.1"/>
    </source>
</evidence>
<dbReference type="SMART" id="SM00408">
    <property type="entry name" value="IGc2"/>
    <property type="match status" value="3"/>
</dbReference>
<keyword evidence="2" id="KW-0812">Transmembrane</keyword>
<feature type="domain" description="Ig-like" evidence="11">
    <location>
        <begin position="21"/>
        <end position="115"/>
    </location>
</feature>
<gene>
    <name evidence="13" type="primary">LOC114828451</name>
</gene>
<reference evidence="13" key="1">
    <citation type="submission" date="2025-08" db="UniProtKB">
        <authorList>
            <consortium name="RefSeq"/>
        </authorList>
    </citation>
    <scope>IDENTIFICATION</scope>
</reference>
<dbReference type="Proteomes" id="UP000694867">
    <property type="component" value="Unplaced"/>
</dbReference>
<dbReference type="FunFam" id="2.60.40.10:FF:000017">
    <property type="entry name" value="Down syndrome cell adhesion molecule b"/>
    <property type="match status" value="1"/>
</dbReference>
<feature type="signal peptide" evidence="10">
    <location>
        <begin position="1"/>
        <end position="26"/>
    </location>
</feature>
<dbReference type="PANTHER" id="PTHR10075:SF101">
    <property type="entry name" value="ZWEI IG DOMAIN PROTEIN ZIG-3"/>
    <property type="match status" value="1"/>
</dbReference>
<protein>
    <submittedName>
        <fullName evidence="13">Myosin light chain kinase, smooth muscle-like</fullName>
    </submittedName>
</protein>
<keyword evidence="4" id="KW-0677">Repeat</keyword>
<dbReference type="GO" id="GO:0098632">
    <property type="term" value="F:cell-cell adhesion mediator activity"/>
    <property type="evidence" value="ECO:0007669"/>
    <property type="project" value="TreeGrafter"/>
</dbReference>
<dbReference type="InterPro" id="IPR013098">
    <property type="entry name" value="Ig_I-set"/>
</dbReference>
<dbReference type="InterPro" id="IPR003599">
    <property type="entry name" value="Ig_sub"/>
</dbReference>
<dbReference type="GeneID" id="114828451"/>
<evidence type="ECO:0000256" key="3">
    <source>
        <dbReference type="ARBA" id="ARBA00022729"/>
    </source>
</evidence>
<dbReference type="PANTHER" id="PTHR10075">
    <property type="entry name" value="BASIGIN RELATED"/>
    <property type="match status" value="1"/>
</dbReference>
<keyword evidence="7" id="KW-0472">Membrane</keyword>
<keyword evidence="9" id="KW-0393">Immunoglobulin domain</keyword>
<evidence type="ECO:0000313" key="12">
    <source>
        <dbReference type="Proteomes" id="UP000694867"/>
    </source>
</evidence>
<dbReference type="PROSITE" id="PS50835">
    <property type="entry name" value="IG_LIKE"/>
    <property type="match status" value="3"/>
</dbReference>
<evidence type="ECO:0000256" key="4">
    <source>
        <dbReference type="ARBA" id="ARBA00022737"/>
    </source>
</evidence>